<keyword evidence="2" id="KW-0282">Flagellum</keyword>
<dbReference type="AlphaFoldDB" id="A0A017HIR0"/>
<dbReference type="OrthoDB" id="7866198at2"/>
<name>A0A017HIR0_9RHOB</name>
<comment type="caution">
    <text evidence="2">The sequence shown here is derived from an EMBL/GenBank/DDBJ whole genome shotgun (WGS) entry which is preliminary data.</text>
</comment>
<keyword evidence="2" id="KW-0966">Cell projection</keyword>
<keyword evidence="2" id="KW-0969">Cilium</keyword>
<dbReference type="HOGENOM" id="CLU_154516_0_0_5"/>
<dbReference type="PATRIC" id="fig|1122180.6.peg.218"/>
<dbReference type="SUPFAM" id="SSF140566">
    <property type="entry name" value="FlgN-like"/>
    <property type="match status" value="1"/>
</dbReference>
<dbReference type="STRING" id="1122180.Lokhon_00212"/>
<keyword evidence="3" id="KW-1185">Reference proteome</keyword>
<dbReference type="RefSeq" id="WP_017929986.1">
    <property type="nucleotide sequence ID" value="NZ_KB823007.1"/>
</dbReference>
<feature type="region of interest" description="Disordered" evidence="1">
    <location>
        <begin position="114"/>
        <end position="137"/>
    </location>
</feature>
<dbReference type="EMBL" id="APGJ01000001">
    <property type="protein sequence ID" value="EYD73659.1"/>
    <property type="molecule type" value="Genomic_DNA"/>
</dbReference>
<gene>
    <name evidence="2" type="ORF">Lokhon_00212</name>
</gene>
<feature type="compositionally biased region" description="Basic and acidic residues" evidence="1">
    <location>
        <begin position="119"/>
        <end position="137"/>
    </location>
</feature>
<accession>A0A017HIR0</accession>
<evidence type="ECO:0000313" key="2">
    <source>
        <dbReference type="EMBL" id="EYD73659.1"/>
    </source>
</evidence>
<reference evidence="2 3" key="1">
    <citation type="submission" date="2013-03" db="EMBL/GenBank/DDBJ databases">
        <authorList>
            <person name="Fiebig A."/>
            <person name="Goeker M."/>
            <person name="Klenk H.-P.P."/>
        </authorList>
    </citation>
    <scope>NUCLEOTIDE SEQUENCE [LARGE SCALE GENOMIC DNA]</scope>
    <source>
        <strain evidence="2 3">DSM 17492</strain>
    </source>
</reference>
<organism evidence="2 3">
    <name type="scientific">Limimaricola hongkongensis DSM 17492</name>
    <dbReference type="NCBI Taxonomy" id="1122180"/>
    <lineage>
        <taxon>Bacteria</taxon>
        <taxon>Pseudomonadati</taxon>
        <taxon>Pseudomonadota</taxon>
        <taxon>Alphaproteobacteria</taxon>
        <taxon>Rhodobacterales</taxon>
        <taxon>Paracoccaceae</taxon>
        <taxon>Limimaricola</taxon>
    </lineage>
</organism>
<protein>
    <submittedName>
        <fullName evidence="2">Flagellar P-ring protein</fullName>
    </submittedName>
</protein>
<dbReference type="Proteomes" id="UP000025047">
    <property type="component" value="Unassembled WGS sequence"/>
</dbReference>
<sequence>MSAQDVADAPGFDADIAALTDLLEAEIAEIRTGDLSRVAGRLEEKSALAARLDAAGPEIGAALDDEDGDGLRARLDALAALIARDAALLERMREITAEVNRELSRLRDRHGLGGLYGADGHRSARDTLSRASMDKSV</sequence>
<dbReference type="eggNOG" id="ENOG50336N1">
    <property type="taxonomic scope" value="Bacteria"/>
</dbReference>
<proteinExistence type="predicted"/>
<dbReference type="GO" id="GO:0044780">
    <property type="term" value="P:bacterial-type flagellum assembly"/>
    <property type="evidence" value="ECO:0007669"/>
    <property type="project" value="InterPro"/>
</dbReference>
<evidence type="ECO:0000256" key="1">
    <source>
        <dbReference type="SAM" id="MobiDB-lite"/>
    </source>
</evidence>
<dbReference type="InterPro" id="IPR036679">
    <property type="entry name" value="FlgN-like_sf"/>
</dbReference>
<evidence type="ECO:0000313" key="3">
    <source>
        <dbReference type="Proteomes" id="UP000025047"/>
    </source>
</evidence>